<name>A0A1G7NJ69_CHIFI</name>
<feature type="transmembrane region" description="Helical" evidence="1">
    <location>
        <begin position="12"/>
        <end position="35"/>
    </location>
</feature>
<evidence type="ECO:0000256" key="1">
    <source>
        <dbReference type="SAM" id="Phobius"/>
    </source>
</evidence>
<dbReference type="STRING" id="104663.SAMN04488121_102803"/>
<dbReference type="Proteomes" id="UP000199045">
    <property type="component" value="Unassembled WGS sequence"/>
</dbReference>
<dbReference type="AlphaFoldDB" id="A0A1G7NJ69"/>
<evidence type="ECO:0000313" key="2">
    <source>
        <dbReference type="EMBL" id="SDF73310.1"/>
    </source>
</evidence>
<keyword evidence="1" id="KW-0812">Transmembrane</keyword>
<reference evidence="2 3" key="1">
    <citation type="submission" date="2016-10" db="EMBL/GenBank/DDBJ databases">
        <authorList>
            <person name="de Groot N.N."/>
        </authorList>
    </citation>
    <scope>NUCLEOTIDE SEQUENCE [LARGE SCALE GENOMIC DNA]</scope>
    <source>
        <strain evidence="2 3">DSM 527</strain>
    </source>
</reference>
<keyword evidence="1" id="KW-1133">Transmembrane helix</keyword>
<organism evidence="2 3">
    <name type="scientific">Chitinophaga filiformis</name>
    <name type="common">Myxococcus filiformis</name>
    <name type="synonym">Flexibacter filiformis</name>
    <dbReference type="NCBI Taxonomy" id="104663"/>
    <lineage>
        <taxon>Bacteria</taxon>
        <taxon>Pseudomonadati</taxon>
        <taxon>Bacteroidota</taxon>
        <taxon>Chitinophagia</taxon>
        <taxon>Chitinophagales</taxon>
        <taxon>Chitinophagaceae</taxon>
        <taxon>Chitinophaga</taxon>
    </lineage>
</organism>
<accession>A0A1G7NJ69</accession>
<protein>
    <submittedName>
        <fullName evidence="2">Uncharacterized protein</fullName>
    </submittedName>
</protein>
<proteinExistence type="predicted"/>
<evidence type="ECO:0000313" key="3">
    <source>
        <dbReference type="Proteomes" id="UP000199045"/>
    </source>
</evidence>
<gene>
    <name evidence="2" type="ORF">SAMN04488121_102803</name>
</gene>
<keyword evidence="1" id="KW-0472">Membrane</keyword>
<sequence>MNKFFRAIIAFWGAKKFGGGCLGSIVLFIIIYWALGHCN</sequence>
<dbReference type="EMBL" id="FNBN01000002">
    <property type="protein sequence ID" value="SDF73310.1"/>
    <property type="molecule type" value="Genomic_DNA"/>
</dbReference>